<dbReference type="RefSeq" id="WP_158023257.1">
    <property type="nucleotide sequence ID" value="NZ_LN885086.1"/>
</dbReference>
<keyword evidence="2" id="KW-1185">Reference proteome</keyword>
<dbReference type="STRING" id="1715989.NITINOP_1339"/>
<proteinExistence type="predicted"/>
<accession>A0A0S4KT26</accession>
<gene>
    <name evidence="1" type="ORF">NITINOP_1339</name>
</gene>
<reference evidence="2" key="1">
    <citation type="submission" date="2015-09" db="EMBL/GenBank/DDBJ databases">
        <authorList>
            <person name="Daims H."/>
        </authorList>
    </citation>
    <scope>NUCLEOTIDE SEQUENCE [LARGE SCALE GENOMIC DNA]</scope>
</reference>
<organism evidence="1 2">
    <name type="scientific">Candidatus Nitrospira inopinata</name>
    <dbReference type="NCBI Taxonomy" id="1715989"/>
    <lineage>
        <taxon>Bacteria</taxon>
        <taxon>Pseudomonadati</taxon>
        <taxon>Nitrospirota</taxon>
        <taxon>Nitrospiria</taxon>
        <taxon>Nitrospirales</taxon>
        <taxon>Nitrospiraceae</taxon>
        <taxon>Nitrospira</taxon>
    </lineage>
</organism>
<evidence type="ECO:0000313" key="1">
    <source>
        <dbReference type="EMBL" id="CUQ66314.1"/>
    </source>
</evidence>
<dbReference type="EMBL" id="LN885086">
    <property type="protein sequence ID" value="CUQ66314.1"/>
    <property type="molecule type" value="Genomic_DNA"/>
</dbReference>
<dbReference type="KEGG" id="nio:NITINOP_1339"/>
<dbReference type="Proteomes" id="UP000066284">
    <property type="component" value="Chromosome 1"/>
</dbReference>
<name>A0A0S4KT26_9BACT</name>
<dbReference type="AlphaFoldDB" id="A0A0S4KT26"/>
<evidence type="ECO:0000313" key="2">
    <source>
        <dbReference type="Proteomes" id="UP000066284"/>
    </source>
</evidence>
<protein>
    <submittedName>
        <fullName evidence="1">Uncharacterized protein</fullName>
    </submittedName>
</protein>
<sequence length="45" mass="5212">MNRRTCRLLATAKPRKEGNKGPVITLFRVPITLFLRPVVQYALSW</sequence>